<proteinExistence type="predicted"/>
<gene>
    <name evidence="1" type="ORF">JR316_0010841</name>
</gene>
<sequence>MTNYPPFPTDGTVAVQDLLVVDYKLLKEGDQEQANILWEAATKWGFWYLKNQEAESFVEPMFKMGQETLSLPFEEKMKYWQGNKGASFGYRAAGATYVDVDGSTDASEFINISKDDAMAYPRVVHKVYPETVNAYMKDTVRPFIETCINESRVIMKVFNEKLGLPEGTLLDLHDHTKPCISETRCIKVPAAPKDTKIALGQHTDFGSLSFLANRLGGLQVLISDNEGEQWKYVKPIEGHFICNIGDTLSILSGGILKSCTHRVLPPPGPQAGHERWSLVYFLRPTNDVYLEALVSRSSLIAEAVRNAPDKANAFPEMTAAQWFVKKQSQHRTDKDKGVESLLASGPKNFEGSTY</sequence>
<evidence type="ECO:0000313" key="2">
    <source>
        <dbReference type="Proteomes" id="UP000664032"/>
    </source>
</evidence>
<accession>A0ACB8GN83</accession>
<dbReference type="Proteomes" id="UP000664032">
    <property type="component" value="Unassembled WGS sequence"/>
</dbReference>
<keyword evidence="2" id="KW-1185">Reference proteome</keyword>
<dbReference type="EMBL" id="JAFIQS020000010">
    <property type="protein sequence ID" value="KAH9476925.1"/>
    <property type="molecule type" value="Genomic_DNA"/>
</dbReference>
<name>A0ACB8GN83_PSICU</name>
<comment type="caution">
    <text evidence="1">The sequence shown here is derived from an EMBL/GenBank/DDBJ whole genome shotgun (WGS) entry which is preliminary data.</text>
</comment>
<evidence type="ECO:0000313" key="1">
    <source>
        <dbReference type="EMBL" id="KAH9476925.1"/>
    </source>
</evidence>
<reference evidence="1" key="1">
    <citation type="submission" date="2021-10" db="EMBL/GenBank/DDBJ databases">
        <title>Psilocybe cubensis genome.</title>
        <authorList>
            <person name="Mckernan K.J."/>
            <person name="Crawford S."/>
            <person name="Trippe A."/>
            <person name="Kane L.T."/>
            <person name="Mclaughlin S."/>
        </authorList>
    </citation>
    <scope>NUCLEOTIDE SEQUENCE</scope>
    <source>
        <strain evidence="1">MGC-MH-2018</strain>
    </source>
</reference>
<protein>
    <submittedName>
        <fullName evidence="1">Oxidoreductase vrtI</fullName>
    </submittedName>
</protein>
<organism evidence="1 2">
    <name type="scientific">Psilocybe cubensis</name>
    <name type="common">Psychedelic mushroom</name>
    <name type="synonym">Stropharia cubensis</name>
    <dbReference type="NCBI Taxonomy" id="181762"/>
    <lineage>
        <taxon>Eukaryota</taxon>
        <taxon>Fungi</taxon>
        <taxon>Dikarya</taxon>
        <taxon>Basidiomycota</taxon>
        <taxon>Agaricomycotina</taxon>
        <taxon>Agaricomycetes</taxon>
        <taxon>Agaricomycetidae</taxon>
        <taxon>Agaricales</taxon>
        <taxon>Agaricineae</taxon>
        <taxon>Strophariaceae</taxon>
        <taxon>Psilocybe</taxon>
    </lineage>
</organism>